<dbReference type="InterPro" id="IPR006016">
    <property type="entry name" value="UspA"/>
</dbReference>
<dbReference type="PRINTS" id="PR01438">
    <property type="entry name" value="UNVRSLSTRESS"/>
</dbReference>
<keyword evidence="2" id="KW-0963">Cytoplasm</keyword>
<dbReference type="RefSeq" id="WP_027010084.1">
    <property type="nucleotide sequence ID" value="NZ_CP091521.1"/>
</dbReference>
<name>A0A8T9MTJ6_9NEIS</name>
<sequence>MYQHLVVAVDGSDTSLNALDHACRLAVSSAAKLTLVHVANPAEFMAVAPELAQQSSYEEAAREHGQTVLGEAVRRAEAAGVDKPVWHLLVSTRGAKEMANELINYADQEGADLLVLGTHGRTGLMHLLMGSFTETVMRQTCLPLLVIRSNPDDDQADG</sequence>
<dbReference type="SUPFAM" id="SSF52402">
    <property type="entry name" value="Adenine nucleotide alpha hydrolases-like"/>
    <property type="match status" value="1"/>
</dbReference>
<keyword evidence="5" id="KW-1185">Reference proteome</keyword>
<dbReference type="PANTHER" id="PTHR46268:SF15">
    <property type="entry name" value="UNIVERSAL STRESS PROTEIN HP_0031"/>
    <property type="match status" value="1"/>
</dbReference>
<comment type="subcellular location">
    <subcellularLocation>
        <location evidence="2">Cytoplasm</location>
    </subcellularLocation>
</comment>
<reference evidence="4" key="2">
    <citation type="submission" date="2024-09" db="EMBL/GenBank/DDBJ databases">
        <authorList>
            <person name="Veyrier F.J."/>
        </authorList>
    </citation>
    <scope>NUCLEOTIDE SEQUENCE</scope>
    <source>
        <strain evidence="4">17694</strain>
    </source>
</reference>
<protein>
    <recommendedName>
        <fullName evidence="2">Universal stress protein</fullName>
    </recommendedName>
</protein>
<feature type="domain" description="UspA" evidence="3">
    <location>
        <begin position="1"/>
        <end position="148"/>
    </location>
</feature>
<dbReference type="GO" id="GO:0005737">
    <property type="term" value="C:cytoplasm"/>
    <property type="evidence" value="ECO:0007669"/>
    <property type="project" value="UniProtKB-SubCell"/>
</dbReference>
<dbReference type="EMBL" id="CP091521">
    <property type="protein sequence ID" value="UOP04581.1"/>
    <property type="molecule type" value="Genomic_DNA"/>
</dbReference>
<dbReference type="PIRSF" id="PIRSF006276">
    <property type="entry name" value="UspA"/>
    <property type="match status" value="1"/>
</dbReference>
<dbReference type="PANTHER" id="PTHR46268">
    <property type="entry name" value="STRESS RESPONSE PROTEIN NHAX"/>
    <property type="match status" value="1"/>
</dbReference>
<proteinExistence type="inferred from homology"/>
<comment type="similarity">
    <text evidence="1 2">Belongs to the universal stress protein A family.</text>
</comment>
<evidence type="ECO:0000259" key="3">
    <source>
        <dbReference type="Pfam" id="PF00582"/>
    </source>
</evidence>
<dbReference type="Pfam" id="PF00582">
    <property type="entry name" value="Usp"/>
    <property type="match status" value="1"/>
</dbReference>
<dbReference type="CDD" id="cd00293">
    <property type="entry name" value="USP-like"/>
    <property type="match status" value="1"/>
</dbReference>
<dbReference type="KEGG" id="ckh:LVJ77_10095"/>
<accession>A0A8T9MTJ6</accession>
<evidence type="ECO:0000313" key="5">
    <source>
        <dbReference type="Proteomes" id="UP000831534"/>
    </source>
</evidence>
<evidence type="ECO:0000256" key="1">
    <source>
        <dbReference type="ARBA" id="ARBA00008791"/>
    </source>
</evidence>
<evidence type="ECO:0000256" key="2">
    <source>
        <dbReference type="PIRNR" id="PIRNR006276"/>
    </source>
</evidence>
<dbReference type="Gene3D" id="3.40.50.620">
    <property type="entry name" value="HUPs"/>
    <property type="match status" value="1"/>
</dbReference>
<dbReference type="AlphaFoldDB" id="A0A8T9MTJ6"/>
<evidence type="ECO:0000313" key="4">
    <source>
        <dbReference type="EMBL" id="UOP04581.1"/>
    </source>
</evidence>
<dbReference type="InterPro" id="IPR014729">
    <property type="entry name" value="Rossmann-like_a/b/a_fold"/>
</dbReference>
<reference evidence="4" key="1">
    <citation type="journal article" date="2022" name="Res Sq">
        <title>Evolution of multicellular longitudinally dividing oral cavity symbionts (Neisseriaceae).</title>
        <authorList>
            <person name="Nyongesa S."/>
            <person name="Weber P."/>
            <person name="Bernet E."/>
            <person name="Pullido F."/>
            <person name="Nieckarz M."/>
            <person name="Delaby M."/>
            <person name="Nieves C."/>
            <person name="Viehboeck T."/>
            <person name="Krause N."/>
            <person name="Rivera-Millot A."/>
            <person name="Nakamura A."/>
            <person name="Vischer N."/>
            <person name="VanNieuwenhze M."/>
            <person name="Brun Y."/>
            <person name="Cava F."/>
            <person name="Bulgheresi S."/>
            <person name="Veyrier F."/>
        </authorList>
    </citation>
    <scope>NUCLEOTIDE SEQUENCE</scope>
    <source>
        <strain evidence="4">17694</strain>
    </source>
</reference>
<dbReference type="InterPro" id="IPR006015">
    <property type="entry name" value="Universal_stress_UspA"/>
</dbReference>
<dbReference type="Proteomes" id="UP000831534">
    <property type="component" value="Chromosome"/>
</dbReference>
<organism evidence="4 5">
    <name type="scientific">Conchiformibius kuhniae</name>
    <dbReference type="NCBI Taxonomy" id="211502"/>
    <lineage>
        <taxon>Bacteria</taxon>
        <taxon>Pseudomonadati</taxon>
        <taxon>Pseudomonadota</taxon>
        <taxon>Betaproteobacteria</taxon>
        <taxon>Neisseriales</taxon>
        <taxon>Neisseriaceae</taxon>
        <taxon>Conchiformibius</taxon>
    </lineage>
</organism>
<gene>
    <name evidence="4" type="ORF">LVJ77_10095</name>
</gene>